<feature type="domain" description="Glycosyltransferase 2-like" evidence="1">
    <location>
        <begin position="58"/>
        <end position="187"/>
    </location>
</feature>
<keyword evidence="3" id="KW-1185">Reference proteome</keyword>
<evidence type="ECO:0000313" key="3">
    <source>
        <dbReference type="Proteomes" id="UP000315471"/>
    </source>
</evidence>
<evidence type="ECO:0000259" key="1">
    <source>
        <dbReference type="Pfam" id="PF00535"/>
    </source>
</evidence>
<dbReference type="AlphaFoldDB" id="A0A5C6DXE6"/>
<accession>A0A5C6DXE6</accession>
<proteinExistence type="predicted"/>
<dbReference type="GO" id="GO:0016740">
    <property type="term" value="F:transferase activity"/>
    <property type="evidence" value="ECO:0007669"/>
    <property type="project" value="UniProtKB-KW"/>
</dbReference>
<dbReference type="InterPro" id="IPR001173">
    <property type="entry name" value="Glyco_trans_2-like"/>
</dbReference>
<dbReference type="Pfam" id="PF00535">
    <property type="entry name" value="Glycos_transf_2"/>
    <property type="match status" value="1"/>
</dbReference>
<dbReference type="InterPro" id="IPR029044">
    <property type="entry name" value="Nucleotide-diphossugar_trans"/>
</dbReference>
<dbReference type="OrthoDB" id="9815923at2"/>
<dbReference type="Gene3D" id="3.90.550.10">
    <property type="entry name" value="Spore Coat Polysaccharide Biosynthesis Protein SpsA, Chain A"/>
    <property type="match status" value="1"/>
</dbReference>
<name>A0A5C6DXE6_9BACT</name>
<protein>
    <submittedName>
        <fullName evidence="2">Glycosyl transferase family 2</fullName>
    </submittedName>
</protein>
<gene>
    <name evidence="2" type="ORF">Q31b_27410</name>
</gene>
<comment type="caution">
    <text evidence="2">The sequence shown here is derived from an EMBL/GenBank/DDBJ whole genome shotgun (WGS) entry which is preliminary data.</text>
</comment>
<dbReference type="SUPFAM" id="SSF53448">
    <property type="entry name" value="Nucleotide-diphospho-sugar transferases"/>
    <property type="match status" value="1"/>
</dbReference>
<dbReference type="EMBL" id="SJPY01000004">
    <property type="protein sequence ID" value="TWU41302.1"/>
    <property type="molecule type" value="Genomic_DNA"/>
</dbReference>
<evidence type="ECO:0000313" key="2">
    <source>
        <dbReference type="EMBL" id="TWU41302.1"/>
    </source>
</evidence>
<dbReference type="Proteomes" id="UP000315471">
    <property type="component" value="Unassembled WGS sequence"/>
</dbReference>
<keyword evidence="2" id="KW-0808">Transferase</keyword>
<sequence length="332" mass="38496">MILEQTASRRCYRFRMEDLNEEIVNQLLDLIGVSVLMQTMNRDSTVAMSNQQTLSFTAIVVTFNEERRLKDCLDSLGFCDQRVAVDIGSEDHSVAIAQKCGAECRTHAKVPFGEKVLPAVVPTADHDWILRLDPDEVIPDELAEQIRETVANADSNVASIQLPHHYYFRGKRLHTTRWGKVQYMTRIFHRDRVEWRVHVHSGVVAPKPGYSQIRIAATQTNPVRHYWIDSYRSLFEKHLRYIRHEGEARYARQERFSWTQMLRDVYQALRENLIGTRAIFDGPTPIFLSFFYAWYVKMSHLSLRKYERQVNKGKIGAANRSGVDVDHSSPQA</sequence>
<reference evidence="2 3" key="1">
    <citation type="submission" date="2019-02" db="EMBL/GenBank/DDBJ databases">
        <title>Deep-cultivation of Planctomycetes and their phenomic and genomic characterization uncovers novel biology.</title>
        <authorList>
            <person name="Wiegand S."/>
            <person name="Jogler M."/>
            <person name="Boedeker C."/>
            <person name="Pinto D."/>
            <person name="Vollmers J."/>
            <person name="Rivas-Marin E."/>
            <person name="Kohn T."/>
            <person name="Peeters S.H."/>
            <person name="Heuer A."/>
            <person name="Rast P."/>
            <person name="Oberbeckmann S."/>
            <person name="Bunk B."/>
            <person name="Jeske O."/>
            <person name="Meyerdierks A."/>
            <person name="Storesund J.E."/>
            <person name="Kallscheuer N."/>
            <person name="Luecker S."/>
            <person name="Lage O.M."/>
            <person name="Pohl T."/>
            <person name="Merkel B.J."/>
            <person name="Hornburger P."/>
            <person name="Mueller R.-W."/>
            <person name="Bruemmer F."/>
            <person name="Labrenz M."/>
            <person name="Spormann A.M."/>
            <person name="Op Den Camp H."/>
            <person name="Overmann J."/>
            <person name="Amann R."/>
            <person name="Jetten M.S.M."/>
            <person name="Mascher T."/>
            <person name="Medema M.H."/>
            <person name="Devos D.P."/>
            <person name="Kaster A.-K."/>
            <person name="Ovreas L."/>
            <person name="Rohde M."/>
            <person name="Galperin M.Y."/>
            <person name="Jogler C."/>
        </authorList>
    </citation>
    <scope>NUCLEOTIDE SEQUENCE [LARGE SCALE GENOMIC DNA]</scope>
    <source>
        <strain evidence="2 3">Q31b</strain>
    </source>
</reference>
<organism evidence="2 3">
    <name type="scientific">Novipirellula aureliae</name>
    <dbReference type="NCBI Taxonomy" id="2527966"/>
    <lineage>
        <taxon>Bacteria</taxon>
        <taxon>Pseudomonadati</taxon>
        <taxon>Planctomycetota</taxon>
        <taxon>Planctomycetia</taxon>
        <taxon>Pirellulales</taxon>
        <taxon>Pirellulaceae</taxon>
        <taxon>Novipirellula</taxon>
    </lineage>
</organism>